<dbReference type="PANTHER" id="PTHR47506">
    <property type="entry name" value="TRANSCRIPTIONAL REGULATORY PROTEIN"/>
    <property type="match status" value="1"/>
</dbReference>
<keyword evidence="1" id="KW-0805">Transcription regulation</keyword>
<dbReference type="Proteomes" id="UP000503540">
    <property type="component" value="Chromosome"/>
</dbReference>
<dbReference type="EMBL" id="CP046172">
    <property type="protein sequence ID" value="QIS15735.1"/>
    <property type="molecule type" value="Genomic_DNA"/>
</dbReference>
<dbReference type="RefSeq" id="WP_167477927.1">
    <property type="nucleotide sequence ID" value="NZ_CP046172.1"/>
</dbReference>
<evidence type="ECO:0000256" key="2">
    <source>
        <dbReference type="ARBA" id="ARBA00023163"/>
    </source>
</evidence>
<organism evidence="4 5">
    <name type="scientific">Nocardia arthritidis</name>
    <dbReference type="NCBI Taxonomy" id="228602"/>
    <lineage>
        <taxon>Bacteria</taxon>
        <taxon>Bacillati</taxon>
        <taxon>Actinomycetota</taxon>
        <taxon>Actinomycetes</taxon>
        <taxon>Mycobacteriales</taxon>
        <taxon>Nocardiaceae</taxon>
        <taxon>Nocardia</taxon>
    </lineage>
</organism>
<feature type="domain" description="Tetracyclin repressor-like C-terminal" evidence="3">
    <location>
        <begin position="86"/>
        <end position="191"/>
    </location>
</feature>
<dbReference type="SUPFAM" id="SSF48498">
    <property type="entry name" value="Tetracyclin repressor-like, C-terminal domain"/>
    <property type="match status" value="1"/>
</dbReference>
<reference evidence="4 5" key="1">
    <citation type="journal article" date="2019" name="ACS Chem. Biol.">
        <title>Identification and Mobilization of a Cryptic Antibiotic Biosynthesis Gene Locus from a Human-Pathogenic Nocardia Isolate.</title>
        <authorList>
            <person name="Herisse M."/>
            <person name="Ishida K."/>
            <person name="Porter J.L."/>
            <person name="Howden B."/>
            <person name="Hertweck C."/>
            <person name="Stinear T.P."/>
            <person name="Pidot S.J."/>
        </authorList>
    </citation>
    <scope>NUCLEOTIDE SEQUENCE [LARGE SCALE GENOMIC DNA]</scope>
    <source>
        <strain evidence="4 5">AUSMDU00012717</strain>
    </source>
</reference>
<dbReference type="PANTHER" id="PTHR47506:SF6">
    <property type="entry name" value="HTH-TYPE TRANSCRIPTIONAL REPRESSOR NEMR"/>
    <property type="match status" value="1"/>
</dbReference>
<evidence type="ECO:0000259" key="3">
    <source>
        <dbReference type="Pfam" id="PF16925"/>
    </source>
</evidence>
<keyword evidence="2" id="KW-0804">Transcription</keyword>
<dbReference type="InterPro" id="IPR036271">
    <property type="entry name" value="Tet_transcr_reg_TetR-rel_C_sf"/>
</dbReference>
<name>A0A6G9YR06_9NOCA</name>
<evidence type="ECO:0000313" key="4">
    <source>
        <dbReference type="EMBL" id="QIS15735.1"/>
    </source>
</evidence>
<keyword evidence="5" id="KW-1185">Reference proteome</keyword>
<evidence type="ECO:0000313" key="5">
    <source>
        <dbReference type="Proteomes" id="UP000503540"/>
    </source>
</evidence>
<sequence>METSDQRLLRGMRSRQVVTARAVDIASIDGLENLSFGRLADDLGLSKAGIQTLFRTKEKLQLATIEAAERAFVDAVVLPARRRPRGLAQLRALIEQWLDYVGEPLFAGGCFWGANLPEFDSKPGPVRDALVAQRRRWLDIIAAELKQAVANREIAPIDIDLTAFQINAVLTAANIELRLGDTAAVSMVHRAIDAILARRTESHVHA</sequence>
<proteinExistence type="predicted"/>
<dbReference type="AlphaFoldDB" id="A0A6G9YR06"/>
<dbReference type="InterPro" id="IPR009057">
    <property type="entry name" value="Homeodomain-like_sf"/>
</dbReference>
<dbReference type="Gene3D" id="1.10.10.60">
    <property type="entry name" value="Homeodomain-like"/>
    <property type="match status" value="1"/>
</dbReference>
<gene>
    <name evidence="4" type="ORF">F5544_39585</name>
</gene>
<dbReference type="InterPro" id="IPR011075">
    <property type="entry name" value="TetR_C"/>
</dbReference>
<dbReference type="Gene3D" id="1.10.357.10">
    <property type="entry name" value="Tetracycline Repressor, domain 2"/>
    <property type="match status" value="1"/>
</dbReference>
<dbReference type="Pfam" id="PF16925">
    <property type="entry name" value="TetR_C_13"/>
    <property type="match status" value="1"/>
</dbReference>
<protein>
    <submittedName>
        <fullName evidence="4">TetR/AcrR family transcriptional regulator</fullName>
    </submittedName>
</protein>
<accession>A0A6G9YR06</accession>
<dbReference type="SUPFAM" id="SSF46689">
    <property type="entry name" value="Homeodomain-like"/>
    <property type="match status" value="1"/>
</dbReference>
<evidence type="ECO:0000256" key="1">
    <source>
        <dbReference type="ARBA" id="ARBA00023015"/>
    </source>
</evidence>
<dbReference type="KEGG" id="nah:F5544_39585"/>